<sequence length="603" mass="68183">MNTLIFLFLLFFFFFFLNAVSSFDFPNRFSKSLISSLDNKPSSKSNEYLELTVPLPSDRLTPSCTLPILRHSFGNTINGPPFSTPYSPPSDCPSPWSFVVVEFRAKCKGEQYDRISALWLGGAEILRTSTAEPTKKGIHWKVRKDVTRYSSILSRKDLNLTVMLENVVNKEFTGVYHVEVDFQYYKVNAIEIRAPFSVGDRNKSGELGFIRQKSSDLDANLGVSEEEPADMIIPVSDSGERGFWFRSESELDLHTVEIRFPKNTRRAVLELYVSYHGNDEFWYSNPPNSYVIVNNLETPRANGAYREVFVTIDGELVGSEVPFPVIFTGGVNPLFWEPVVAIGAFRLPTYDLEVTPFLGKLLDNKPHQLAIGVSEGISYWLVNANLHLWLDHKSPSVVAQSSIYNRNPLLEIEHESQFRKLDGSFKIKAERTIRYTGWVQWSGGNHTTTISQRYKFKNTIGFKNDGDYKSVKQNIKASRELKVLNDRGQVIMSTSSRRKYPLRVISAKLPGSRKDTYMLITNVSHSLSEKSVNGGFKTRLYNGQDSDGWMEVKGHSVVSGYAQTLQRISYRDVFGCYSRSVSANNGKLVGDNTTFGCLSLSSM</sequence>
<keyword evidence="4" id="KW-1185">Reference proteome</keyword>
<dbReference type="InterPro" id="IPR056948">
    <property type="entry name" value="PNGaseA_N"/>
</dbReference>
<keyword evidence="1" id="KW-0732">Signal</keyword>
<dbReference type="EMBL" id="BTGU01000012">
    <property type="protein sequence ID" value="GMN41237.1"/>
    <property type="molecule type" value="Genomic_DNA"/>
</dbReference>
<evidence type="ECO:0000256" key="1">
    <source>
        <dbReference type="SAM" id="SignalP"/>
    </source>
</evidence>
<dbReference type="InterPro" id="IPR021102">
    <property type="entry name" value="PNGase_A"/>
</dbReference>
<dbReference type="Pfam" id="PF25156">
    <property type="entry name" value="PNGase_A_C"/>
    <property type="match status" value="1"/>
</dbReference>
<reference evidence="3" key="1">
    <citation type="submission" date="2023-07" db="EMBL/GenBank/DDBJ databases">
        <title>draft genome sequence of fig (Ficus carica).</title>
        <authorList>
            <person name="Takahashi T."/>
            <person name="Nishimura K."/>
        </authorList>
    </citation>
    <scope>NUCLEOTIDE SEQUENCE</scope>
</reference>
<evidence type="ECO:0000313" key="3">
    <source>
        <dbReference type="EMBL" id="GMN41237.1"/>
    </source>
</evidence>
<proteinExistence type="predicted"/>
<dbReference type="AlphaFoldDB" id="A0AA87ZVI9"/>
<feature type="chain" id="PRO_5041741293" description="Peptide N-acetyl-beta-D-glucosaminyl asparaginase amidase A N-terminal domain-containing protein" evidence="1">
    <location>
        <begin position="23"/>
        <end position="603"/>
    </location>
</feature>
<gene>
    <name evidence="3" type="ORF">TIFTF001_010470</name>
</gene>
<name>A0AA87ZVI9_FICCA</name>
<feature type="signal peptide" evidence="1">
    <location>
        <begin position="1"/>
        <end position="22"/>
    </location>
</feature>
<evidence type="ECO:0000259" key="2">
    <source>
        <dbReference type="Pfam" id="PF12222"/>
    </source>
</evidence>
<evidence type="ECO:0000313" key="4">
    <source>
        <dbReference type="Proteomes" id="UP001187192"/>
    </source>
</evidence>
<organism evidence="3 4">
    <name type="scientific">Ficus carica</name>
    <name type="common">Common fig</name>
    <dbReference type="NCBI Taxonomy" id="3494"/>
    <lineage>
        <taxon>Eukaryota</taxon>
        <taxon>Viridiplantae</taxon>
        <taxon>Streptophyta</taxon>
        <taxon>Embryophyta</taxon>
        <taxon>Tracheophyta</taxon>
        <taxon>Spermatophyta</taxon>
        <taxon>Magnoliopsida</taxon>
        <taxon>eudicotyledons</taxon>
        <taxon>Gunneridae</taxon>
        <taxon>Pentapetalae</taxon>
        <taxon>rosids</taxon>
        <taxon>fabids</taxon>
        <taxon>Rosales</taxon>
        <taxon>Moraceae</taxon>
        <taxon>Ficeae</taxon>
        <taxon>Ficus</taxon>
    </lineage>
</organism>
<feature type="domain" description="Peptide N-acetyl-beta-D-glucosaminyl asparaginase amidase A N-terminal" evidence="2">
    <location>
        <begin position="58"/>
        <end position="401"/>
    </location>
</feature>
<protein>
    <recommendedName>
        <fullName evidence="2">Peptide N-acetyl-beta-D-glucosaminyl asparaginase amidase A N-terminal domain-containing protein</fullName>
    </recommendedName>
</protein>
<comment type="caution">
    <text evidence="3">The sequence shown here is derived from an EMBL/GenBank/DDBJ whole genome shotgun (WGS) entry which is preliminary data.</text>
</comment>
<dbReference type="Pfam" id="PF12222">
    <property type="entry name" value="PNGaseA"/>
    <property type="match status" value="1"/>
</dbReference>
<accession>A0AA87ZVI9</accession>
<dbReference type="PANTHER" id="PTHR31104">
    <property type="entry name" value="PEPTIDE-N4-(N-ACETYL-BETA-GLUCOSAMINYL)ASPARAGINE AMIDASE A PROTEIN"/>
    <property type="match status" value="1"/>
</dbReference>
<dbReference type="Proteomes" id="UP001187192">
    <property type="component" value="Unassembled WGS sequence"/>
</dbReference>